<proteinExistence type="predicted"/>
<dbReference type="Proteomes" id="UP000620104">
    <property type="component" value="Unassembled WGS sequence"/>
</dbReference>
<protein>
    <submittedName>
        <fullName evidence="1">Uncharacterized protein</fullName>
    </submittedName>
</protein>
<reference evidence="1" key="1">
    <citation type="submission" date="2020-07" db="EMBL/GenBank/DDBJ databases">
        <title>Draft Genome Sequence of a Deep-Sea Yeast, Naganishia (Cryptococcus) liquefaciens strain N6.</title>
        <authorList>
            <person name="Han Y.W."/>
            <person name="Kajitani R."/>
            <person name="Morimoto H."/>
            <person name="Parhat M."/>
            <person name="Tsubouchi H."/>
            <person name="Bakenova O."/>
            <person name="Ogata M."/>
            <person name="Argunhan B."/>
            <person name="Aoki R."/>
            <person name="Kajiwara S."/>
            <person name="Itoh T."/>
            <person name="Iwasaki H."/>
        </authorList>
    </citation>
    <scope>NUCLEOTIDE SEQUENCE</scope>
    <source>
        <strain evidence="1">N6</strain>
    </source>
</reference>
<keyword evidence="2" id="KW-1185">Reference proteome</keyword>
<dbReference type="EMBL" id="BLZA01000007">
    <property type="protein sequence ID" value="GHJ84481.1"/>
    <property type="molecule type" value="Genomic_DNA"/>
</dbReference>
<sequence length="339" mass="37611">MSSILDSDSEMILTCPEETNALLSDPENFERCLESALNAKARPFLDLPSLLELVKSIQNALREVEEIRRGLLKLGLSDAFRGLARTMNGFIECRQEIQALLDVDKLEMDDTLREIWQGGLETFEEHLAAWSTLIQSTETGHVEGTALVSEFHKLRRNLVSLVREALRLIGVPRRALTGIRCEVRKPTPPDNPRADVTILSISYGICDEGDELCMVCQPEKETTSVSATKRDGIDGDRTLSDPFPHSSLLVPETLLSSCPVLPQRYQGPLDKQHFDTATFIESLVKQLRGSQIPFDDDHHHSTVFCRNRLQEWLQGVPSAATTSLATTSTDDIGDDGGGV</sequence>
<evidence type="ECO:0000313" key="2">
    <source>
        <dbReference type="Proteomes" id="UP000620104"/>
    </source>
</evidence>
<dbReference type="AlphaFoldDB" id="A0A8H3TNM6"/>
<comment type="caution">
    <text evidence="1">The sequence shown here is derived from an EMBL/GenBank/DDBJ whole genome shotgun (WGS) entry which is preliminary data.</text>
</comment>
<gene>
    <name evidence="1" type="ORF">NliqN6_0883</name>
</gene>
<organism evidence="1 2">
    <name type="scientific">Naganishia liquefaciens</name>
    <dbReference type="NCBI Taxonomy" id="104408"/>
    <lineage>
        <taxon>Eukaryota</taxon>
        <taxon>Fungi</taxon>
        <taxon>Dikarya</taxon>
        <taxon>Basidiomycota</taxon>
        <taxon>Agaricomycotina</taxon>
        <taxon>Tremellomycetes</taxon>
        <taxon>Filobasidiales</taxon>
        <taxon>Filobasidiaceae</taxon>
        <taxon>Naganishia</taxon>
    </lineage>
</organism>
<evidence type="ECO:0000313" key="1">
    <source>
        <dbReference type="EMBL" id="GHJ84481.1"/>
    </source>
</evidence>
<name>A0A8H3TNM6_9TREE</name>
<accession>A0A8H3TNM6</accession>